<dbReference type="AlphaFoldDB" id="A0A3B0RP07"/>
<dbReference type="InterPro" id="IPR011055">
    <property type="entry name" value="Dup_hybrid_motif"/>
</dbReference>
<dbReference type="SUPFAM" id="SSF51261">
    <property type="entry name" value="Duplicated hybrid motif"/>
    <property type="match status" value="1"/>
</dbReference>
<protein>
    <recommendedName>
        <fullName evidence="1">M23ase beta-sheet core domain-containing protein</fullName>
    </recommendedName>
</protein>
<dbReference type="CDD" id="cd12797">
    <property type="entry name" value="M23_peptidase"/>
    <property type="match status" value="1"/>
</dbReference>
<dbReference type="InterPro" id="IPR016047">
    <property type="entry name" value="M23ase_b-sheet_dom"/>
</dbReference>
<organism evidence="2">
    <name type="scientific">hydrothermal vent metagenome</name>
    <dbReference type="NCBI Taxonomy" id="652676"/>
    <lineage>
        <taxon>unclassified sequences</taxon>
        <taxon>metagenomes</taxon>
        <taxon>ecological metagenomes</taxon>
    </lineage>
</organism>
<feature type="domain" description="M23ase beta-sheet core" evidence="1">
    <location>
        <begin position="166"/>
        <end position="265"/>
    </location>
</feature>
<dbReference type="GO" id="GO:0004222">
    <property type="term" value="F:metalloendopeptidase activity"/>
    <property type="evidence" value="ECO:0007669"/>
    <property type="project" value="TreeGrafter"/>
</dbReference>
<reference evidence="2" key="1">
    <citation type="submission" date="2018-06" db="EMBL/GenBank/DDBJ databases">
        <authorList>
            <person name="Zhirakovskaya E."/>
        </authorList>
    </citation>
    <scope>NUCLEOTIDE SEQUENCE</scope>
</reference>
<sequence>MQCKTHWKQHTPSCAGSGNIFRQIALAVVLSSFATVAQAQISGGGGPVEMPRDDLSSVMPEIQQRTARNIKKLGLRRTDISGTASTIFTGDRSNFVPLSFPLRLTEQSENKVGHGTSNYVDLLDAGPGTIQEYTCAARSYDLANGYDHQGMDIFTWPFWWARMDAKDQQVIAAAAGTIVTKIDGRTDRNCSFTPADTTPNYIAVLQADGLSAYYMHMKKDSLTNKVVGDTIEVGEVLGYIGSSGISTAPHLHFELQDAQGRVVDPNAGACGASKTLWKHQPPYREPRVARVGVSLGAPNIPNDTCQVGVSKFVSTIPTGEVVSVGAYLVDQLVGMPATIALLRPDGSLYQQGVSGAPSAGQGDFNAAWWFFNFVMPLDAIGAWKARVTFDGKIHERTFWMNTPEPAKTALVASVLPTSRSVKAGTTATFFATALNFGAETAYGCSISSETPLAGRLSFQTTNPATNALTGTLNQTVDIAAGAGQSFLVAVDVEAGKTAKSLNVPLRVDCVNTDAAGAIDGVNSFLLSFEPNDVPDVIALSVTASNNGILSIAGAGAAGAFSLATANVGSTDTLTIAPRTTATGSIPMSICETNPSTAQCINGPSSSLSRVFAAGENATFAVFVTAVDAVPFDPAGSRIFVDIIDSEGVSRGSTSVAVRTDG</sequence>
<evidence type="ECO:0000259" key="1">
    <source>
        <dbReference type="Pfam" id="PF01551"/>
    </source>
</evidence>
<name>A0A3B0RP07_9ZZZZ</name>
<evidence type="ECO:0000313" key="2">
    <source>
        <dbReference type="EMBL" id="VAV89978.1"/>
    </source>
</evidence>
<dbReference type="Gene3D" id="2.70.70.10">
    <property type="entry name" value="Glucose Permease (Domain IIA)"/>
    <property type="match status" value="1"/>
</dbReference>
<dbReference type="PANTHER" id="PTHR21666:SF270">
    <property type="entry name" value="MUREIN HYDROLASE ACTIVATOR ENVC"/>
    <property type="match status" value="1"/>
</dbReference>
<dbReference type="EMBL" id="UOEE01000099">
    <property type="protein sequence ID" value="VAV89978.1"/>
    <property type="molecule type" value="Genomic_DNA"/>
</dbReference>
<dbReference type="Pfam" id="PF01551">
    <property type="entry name" value="Peptidase_M23"/>
    <property type="match status" value="1"/>
</dbReference>
<dbReference type="InterPro" id="IPR050570">
    <property type="entry name" value="Cell_wall_metabolism_enzyme"/>
</dbReference>
<accession>A0A3B0RP07</accession>
<proteinExistence type="predicted"/>
<gene>
    <name evidence="2" type="ORF">MNBD_ALPHA06-2088</name>
</gene>
<dbReference type="PANTHER" id="PTHR21666">
    <property type="entry name" value="PEPTIDASE-RELATED"/>
    <property type="match status" value="1"/>
</dbReference>